<protein>
    <submittedName>
        <fullName evidence="4">Dihydroxyacetone kinase</fullName>
    </submittedName>
</protein>
<dbReference type="STRING" id="279360.MB14_05430"/>
<evidence type="ECO:0000259" key="3">
    <source>
        <dbReference type="PROSITE" id="PS51480"/>
    </source>
</evidence>
<dbReference type="Pfam" id="PF02734">
    <property type="entry name" value="Dak2"/>
    <property type="match status" value="1"/>
</dbReference>
<accession>A0A150X7F4</accession>
<keyword evidence="2 4" id="KW-0418">Kinase</keyword>
<gene>
    <name evidence="4" type="ORF">MB14_05430</name>
</gene>
<keyword evidence="5" id="KW-1185">Reference proteome</keyword>
<dbReference type="AlphaFoldDB" id="A0A150X7F4"/>
<dbReference type="EMBL" id="LQZQ01000045">
    <property type="protein sequence ID" value="KYG74648.1"/>
    <property type="molecule type" value="Genomic_DNA"/>
</dbReference>
<keyword evidence="1" id="KW-0808">Transferase</keyword>
<feature type="domain" description="DhaL" evidence="3">
    <location>
        <begin position="7"/>
        <end position="208"/>
    </location>
</feature>
<dbReference type="FunFam" id="1.25.40.340:FF:000002">
    <property type="entry name" value="Dihydroxyacetone kinase, L subunit"/>
    <property type="match status" value="1"/>
</dbReference>
<dbReference type="RefSeq" id="WP_062591859.1">
    <property type="nucleotide sequence ID" value="NZ_LQZQ01000045.1"/>
</dbReference>
<dbReference type="PANTHER" id="PTHR28629:SF4">
    <property type="entry name" value="TRIOKINASE_FMN CYCLASE"/>
    <property type="match status" value="1"/>
</dbReference>
<dbReference type="InterPro" id="IPR004007">
    <property type="entry name" value="DhaL_dom"/>
</dbReference>
<evidence type="ECO:0000256" key="2">
    <source>
        <dbReference type="ARBA" id="ARBA00022777"/>
    </source>
</evidence>
<dbReference type="GO" id="GO:0004371">
    <property type="term" value="F:glycerone kinase activity"/>
    <property type="evidence" value="ECO:0007669"/>
    <property type="project" value="InterPro"/>
</dbReference>
<organism evidence="4 5">
    <name type="scientific">Roseivirga ehrenbergii (strain DSM 102268 / JCM 13514 / KCTC 12282 / NCIMB 14502 / KMM 6017)</name>
    <dbReference type="NCBI Taxonomy" id="279360"/>
    <lineage>
        <taxon>Bacteria</taxon>
        <taxon>Pseudomonadati</taxon>
        <taxon>Bacteroidota</taxon>
        <taxon>Cytophagia</taxon>
        <taxon>Cytophagales</taxon>
        <taxon>Roseivirgaceae</taxon>
        <taxon>Roseivirga</taxon>
    </lineage>
</organism>
<dbReference type="PROSITE" id="PS51480">
    <property type="entry name" value="DHAL"/>
    <property type="match status" value="1"/>
</dbReference>
<dbReference type="InterPro" id="IPR050861">
    <property type="entry name" value="Dihydroxyacetone_Kinase"/>
</dbReference>
<dbReference type="OrthoDB" id="9800291at2"/>
<dbReference type="Proteomes" id="UP000075583">
    <property type="component" value="Unassembled WGS sequence"/>
</dbReference>
<name>A0A150X7F4_ROSEK</name>
<dbReference type="SUPFAM" id="SSF101473">
    <property type="entry name" value="DhaL-like"/>
    <property type="match status" value="1"/>
</dbReference>
<dbReference type="PANTHER" id="PTHR28629">
    <property type="entry name" value="TRIOKINASE/FMN CYCLASE"/>
    <property type="match status" value="1"/>
</dbReference>
<dbReference type="NCBIfam" id="TIGR02365">
    <property type="entry name" value="dha_L_ycgS"/>
    <property type="match status" value="1"/>
</dbReference>
<dbReference type="InterPro" id="IPR036117">
    <property type="entry name" value="DhaL_dom_sf"/>
</dbReference>
<sequence length="211" mass="22786">MVTIKQTQLIEWLKNITLVIRENKDILTALDSEIGDADHGFNMERGFNKVSEKIDELSRSQDIAMLMKNTGMTLISSIGGASGPLYGTFFMQAGAVLGDKTEITLTDLKNSIENGVKGVKDRGRASVGDKTMIDVLEPAVQSLSESVGENLSLEQALSNMVDVAKNGMKSTIDMIAKKGRASYLGERSIGHQDAGATSSYLILKALKETIN</sequence>
<dbReference type="SMART" id="SM01120">
    <property type="entry name" value="Dak2"/>
    <property type="match status" value="1"/>
</dbReference>
<evidence type="ECO:0000313" key="5">
    <source>
        <dbReference type="Proteomes" id="UP000075583"/>
    </source>
</evidence>
<comment type="caution">
    <text evidence="4">The sequence shown here is derived from an EMBL/GenBank/DDBJ whole genome shotgun (WGS) entry which is preliminary data.</text>
</comment>
<dbReference type="InterPro" id="IPR012737">
    <property type="entry name" value="DhaK_L_YcgS"/>
</dbReference>
<dbReference type="GO" id="GO:0019563">
    <property type="term" value="P:glycerol catabolic process"/>
    <property type="evidence" value="ECO:0007669"/>
    <property type="project" value="TreeGrafter"/>
</dbReference>
<dbReference type="Gene3D" id="1.25.40.340">
    <property type="match status" value="1"/>
</dbReference>
<reference evidence="4" key="1">
    <citation type="submission" date="2016-01" db="EMBL/GenBank/DDBJ databases">
        <title>Genome sequencing of Roseivirga ehrenbergii KMM 6017.</title>
        <authorList>
            <person name="Selvaratnam C."/>
            <person name="Thevarajoo S."/>
            <person name="Goh K.M."/>
            <person name="Ee R."/>
            <person name="Chan K.-G."/>
            <person name="Chong C.S."/>
        </authorList>
    </citation>
    <scope>NUCLEOTIDE SEQUENCE [LARGE SCALE GENOMIC DNA]</scope>
    <source>
        <strain evidence="4">KMM 6017</strain>
    </source>
</reference>
<proteinExistence type="predicted"/>
<evidence type="ECO:0000256" key="1">
    <source>
        <dbReference type="ARBA" id="ARBA00022679"/>
    </source>
</evidence>
<evidence type="ECO:0000313" key="4">
    <source>
        <dbReference type="EMBL" id="KYG74648.1"/>
    </source>
</evidence>
<dbReference type="GO" id="GO:0005829">
    <property type="term" value="C:cytosol"/>
    <property type="evidence" value="ECO:0007669"/>
    <property type="project" value="TreeGrafter"/>
</dbReference>